<dbReference type="OrthoDB" id="1600564at2759"/>
<dbReference type="GO" id="GO:0016042">
    <property type="term" value="P:lipid catabolic process"/>
    <property type="evidence" value="ECO:0007669"/>
    <property type="project" value="UniProtKB-KW"/>
</dbReference>
<sequence length="417" mass="46570">MSISLLLPLLLLLLSSFFTRSRNLAVPQELKNLSQNIITYNTSAISPSSSLVVSFSISPSPSPSPSPTPTTLPVNPPLVPAFFVFGDSSVDCGTNNYLGTLARADHSPYGRDFDTHKPTGRFCNGRIPVDYLALRLGLPFVPNYLGQMGTVEDMIKGVNYASAGAGVIFSSGSELGQRISFTQQIQQFSDTLQSFILNMGEAAANELISNSVFYISIGVNDYIHYYLRNASNIQNLYLPWSFNQFVAASIRQEIKNLYNMNVRRVILMGLPPIGCAPYYLWRYNSKNGECIEEINDIILEYNFVMRYMIEELGLKLPDAKITFCDMYEGSMDIIKNHELYGFNVTADACCGLGKYKGWITCFASEIACSNATNHIWWDQYHPTDAVNAILADNVWNGLHTKMCYPMNLEDMVAPRNK</sequence>
<dbReference type="PANTHER" id="PTHR45648:SF13">
    <property type="entry name" value="OS02G0290900 PROTEIN"/>
    <property type="match status" value="1"/>
</dbReference>
<comment type="caution">
    <text evidence="4">The sequence shown here is derived from an EMBL/GenBank/DDBJ whole genome shotgun (WGS) entry which is preliminary data.</text>
</comment>
<dbReference type="Pfam" id="PF00657">
    <property type="entry name" value="Lipase_GDSL"/>
    <property type="match status" value="1"/>
</dbReference>
<organism evidence="4 5">
    <name type="scientific">Populus tomentosa</name>
    <name type="common">Chinese white poplar</name>
    <dbReference type="NCBI Taxonomy" id="118781"/>
    <lineage>
        <taxon>Eukaryota</taxon>
        <taxon>Viridiplantae</taxon>
        <taxon>Streptophyta</taxon>
        <taxon>Embryophyta</taxon>
        <taxon>Tracheophyta</taxon>
        <taxon>Spermatophyta</taxon>
        <taxon>Magnoliopsida</taxon>
        <taxon>eudicotyledons</taxon>
        <taxon>Gunneridae</taxon>
        <taxon>Pentapetalae</taxon>
        <taxon>rosids</taxon>
        <taxon>fabids</taxon>
        <taxon>Malpighiales</taxon>
        <taxon>Salicaceae</taxon>
        <taxon>Saliceae</taxon>
        <taxon>Populus</taxon>
    </lineage>
</organism>
<proteinExistence type="predicted"/>
<gene>
    <name evidence="4" type="ORF">POTOM_014077</name>
</gene>
<dbReference type="PANTHER" id="PTHR45648">
    <property type="entry name" value="GDSL LIPASE/ACYLHYDROLASE FAMILY PROTEIN (AFU_ORTHOLOGUE AFUA_4G14700)"/>
    <property type="match status" value="1"/>
</dbReference>
<evidence type="ECO:0000313" key="4">
    <source>
        <dbReference type="EMBL" id="KAG6781187.1"/>
    </source>
</evidence>
<evidence type="ECO:0000256" key="1">
    <source>
        <dbReference type="ARBA" id="ARBA00022801"/>
    </source>
</evidence>
<dbReference type="AlphaFoldDB" id="A0A8X8A771"/>
<dbReference type="GO" id="GO:0016788">
    <property type="term" value="F:hydrolase activity, acting on ester bonds"/>
    <property type="evidence" value="ECO:0007669"/>
    <property type="project" value="InterPro"/>
</dbReference>
<keyword evidence="2" id="KW-0443">Lipid metabolism</keyword>
<keyword evidence="2" id="KW-0442">Lipid degradation</keyword>
<evidence type="ECO:0000313" key="5">
    <source>
        <dbReference type="Proteomes" id="UP000886885"/>
    </source>
</evidence>
<dbReference type="EMBL" id="JAAWWB010000006">
    <property type="protein sequence ID" value="KAG6781187.1"/>
    <property type="molecule type" value="Genomic_DNA"/>
</dbReference>
<keyword evidence="3" id="KW-0732">Signal</keyword>
<protein>
    <submittedName>
        <fullName evidence="4">Uncharacterized protein</fullName>
    </submittedName>
</protein>
<accession>A0A8X8A771</accession>
<dbReference type="InterPro" id="IPR035669">
    <property type="entry name" value="SGNH_plant_lipase-like"/>
</dbReference>
<evidence type="ECO:0000256" key="2">
    <source>
        <dbReference type="ARBA" id="ARBA00022963"/>
    </source>
</evidence>
<dbReference type="InterPro" id="IPR051058">
    <property type="entry name" value="GDSL_Est/Lipase"/>
</dbReference>
<keyword evidence="1" id="KW-0378">Hydrolase</keyword>
<dbReference type="Proteomes" id="UP000886885">
    <property type="component" value="Chromosome 3D"/>
</dbReference>
<dbReference type="InterPro" id="IPR001087">
    <property type="entry name" value="GDSL"/>
</dbReference>
<feature type="chain" id="PRO_5036450629" evidence="3">
    <location>
        <begin position="22"/>
        <end position="417"/>
    </location>
</feature>
<feature type="signal peptide" evidence="3">
    <location>
        <begin position="1"/>
        <end position="21"/>
    </location>
</feature>
<name>A0A8X8A771_POPTO</name>
<reference evidence="4" key="1">
    <citation type="journal article" date="2020" name="bioRxiv">
        <title>Hybrid origin of Populus tomentosa Carr. identified through genome sequencing and phylogenomic analysis.</title>
        <authorList>
            <person name="An X."/>
            <person name="Gao K."/>
            <person name="Chen Z."/>
            <person name="Li J."/>
            <person name="Yang X."/>
            <person name="Yang X."/>
            <person name="Zhou J."/>
            <person name="Guo T."/>
            <person name="Zhao T."/>
            <person name="Huang S."/>
            <person name="Miao D."/>
            <person name="Khan W.U."/>
            <person name="Rao P."/>
            <person name="Ye M."/>
            <person name="Lei B."/>
            <person name="Liao W."/>
            <person name="Wang J."/>
            <person name="Ji L."/>
            <person name="Li Y."/>
            <person name="Guo B."/>
            <person name="Mustafa N.S."/>
            <person name="Li S."/>
            <person name="Yun Q."/>
            <person name="Keller S.R."/>
            <person name="Mao J."/>
            <person name="Zhang R."/>
            <person name="Strauss S.H."/>
        </authorList>
    </citation>
    <scope>NUCLEOTIDE SEQUENCE</scope>
    <source>
        <strain evidence="4">GM15</strain>
        <tissue evidence="4">Leaf</tissue>
    </source>
</reference>
<dbReference type="CDD" id="cd01837">
    <property type="entry name" value="SGNH_plant_lipase_like"/>
    <property type="match status" value="1"/>
</dbReference>
<evidence type="ECO:0000256" key="3">
    <source>
        <dbReference type="SAM" id="SignalP"/>
    </source>
</evidence>
<keyword evidence="5" id="KW-1185">Reference proteome</keyword>